<comment type="caution">
    <text evidence="1">The sequence shown here is derived from an EMBL/GenBank/DDBJ whole genome shotgun (WGS) entry which is preliminary data.</text>
</comment>
<name>X0RYU9_9ZZZZ</name>
<evidence type="ECO:0000313" key="1">
    <source>
        <dbReference type="EMBL" id="GAF73984.1"/>
    </source>
</evidence>
<organism evidence="1">
    <name type="scientific">marine sediment metagenome</name>
    <dbReference type="NCBI Taxonomy" id="412755"/>
    <lineage>
        <taxon>unclassified sequences</taxon>
        <taxon>metagenomes</taxon>
        <taxon>ecological metagenomes</taxon>
    </lineage>
</organism>
<dbReference type="AlphaFoldDB" id="X0RYU9"/>
<proteinExistence type="predicted"/>
<dbReference type="EMBL" id="BARS01008100">
    <property type="protein sequence ID" value="GAF73984.1"/>
    <property type="molecule type" value="Genomic_DNA"/>
</dbReference>
<reference evidence="1" key="1">
    <citation type="journal article" date="2014" name="Front. Microbiol.">
        <title>High frequency of phylogenetically diverse reductive dehalogenase-homologous genes in deep subseafloor sedimentary metagenomes.</title>
        <authorList>
            <person name="Kawai M."/>
            <person name="Futagami T."/>
            <person name="Toyoda A."/>
            <person name="Takaki Y."/>
            <person name="Nishi S."/>
            <person name="Hori S."/>
            <person name="Arai W."/>
            <person name="Tsubouchi T."/>
            <person name="Morono Y."/>
            <person name="Uchiyama I."/>
            <person name="Ito T."/>
            <person name="Fujiyama A."/>
            <person name="Inagaki F."/>
            <person name="Takami H."/>
        </authorList>
    </citation>
    <scope>NUCLEOTIDE SEQUENCE</scope>
    <source>
        <strain evidence="1">Expedition CK06-06</strain>
    </source>
</reference>
<protein>
    <submittedName>
        <fullName evidence="1">Uncharacterized protein</fullName>
    </submittedName>
</protein>
<sequence length="34" mass="3893">SGSVRFLAHDLVDQSLERSDPGFRFAAQLRLRTF</sequence>
<accession>X0RYU9</accession>
<gene>
    <name evidence="1" type="ORF">S01H1_15522</name>
</gene>
<feature type="non-terminal residue" evidence="1">
    <location>
        <position position="1"/>
    </location>
</feature>